<reference evidence="1 2" key="1">
    <citation type="journal article" date="2013" name="Biodegradation">
        <title>Occurrence of 4-tert-butylphenol (4-t-BP) biodegradation in an aquatic sample caused by the presence of Spirodela polyrrhiza and isolation of a 4-t-BP-utilizing bacterium.</title>
        <authorList>
            <person name="Ogata Y."/>
            <person name="Toyama T."/>
            <person name="Yu N."/>
            <person name="Wang X."/>
            <person name="Sei K."/>
            <person name="Ike M."/>
        </authorList>
    </citation>
    <scope>NUCLEOTIDE SEQUENCE [LARGE SCALE GENOMIC DNA]</scope>
    <source>
        <strain evidence="1 2">OMI</strain>
    </source>
</reference>
<gene>
    <name evidence="1" type="ORF">SFOMI_1735</name>
</gene>
<name>A0A292ZEA2_SPHSA</name>
<dbReference type="Proteomes" id="UP000221538">
    <property type="component" value="Unassembled WGS sequence"/>
</dbReference>
<evidence type="ECO:0000313" key="2">
    <source>
        <dbReference type="Proteomes" id="UP000221538"/>
    </source>
</evidence>
<dbReference type="AlphaFoldDB" id="A0A292ZEA2"/>
<proteinExistence type="predicted"/>
<reference evidence="1 2" key="2">
    <citation type="journal article" date="2013" name="Environ. Sci. Technol.">
        <title>The 4-tert-butylphenol-utilizing bacterium Sphingobium fuliginis OMI can degrade bisphenols via phenolic ring hydroxylation and meta-cleavage pathway.</title>
        <authorList>
            <person name="Ogata Y."/>
            <person name="Goda S."/>
            <person name="Toyama T."/>
            <person name="Sei K."/>
            <person name="Ike M."/>
        </authorList>
    </citation>
    <scope>NUCLEOTIDE SEQUENCE [LARGE SCALE GENOMIC DNA]</scope>
    <source>
        <strain evidence="1 2">OMI</strain>
    </source>
</reference>
<comment type="caution">
    <text evidence="1">The sequence shown here is derived from an EMBL/GenBank/DDBJ whole genome shotgun (WGS) entry which is preliminary data.</text>
</comment>
<organism evidence="1 2">
    <name type="scientific">Sphingobium fuliginis (strain ATCC 27551)</name>
    <dbReference type="NCBI Taxonomy" id="336203"/>
    <lineage>
        <taxon>Bacteria</taxon>
        <taxon>Pseudomonadati</taxon>
        <taxon>Pseudomonadota</taxon>
        <taxon>Alphaproteobacteria</taxon>
        <taxon>Sphingomonadales</taxon>
        <taxon>Sphingomonadaceae</taxon>
        <taxon>Sphingobium</taxon>
    </lineage>
</organism>
<sequence>MSRWLDKSSQAVPSPASMKPFRRNFFGQPIPHAVEMVIVGRYAEIAPHDFSESPITDQHEHALIFHVSLEQAATLNLPSVMDTSEPSGQGRGFDRLAHIAGKLADAKLGLARRDATWRGLDGWQDRQCAIFALFSPDAPVADQIAAQTPPGVDLTGVPVLAVPVWQFTAKERAAIADMLPFIP</sequence>
<evidence type="ECO:0000313" key="1">
    <source>
        <dbReference type="EMBL" id="GAY21200.1"/>
    </source>
</evidence>
<protein>
    <submittedName>
        <fullName evidence="1">Uncharacterized protein</fullName>
    </submittedName>
</protein>
<accession>A0A292ZEA2</accession>
<dbReference type="EMBL" id="BEWI01000031">
    <property type="protein sequence ID" value="GAY21200.1"/>
    <property type="molecule type" value="Genomic_DNA"/>
</dbReference>